<dbReference type="Proteomes" id="UP001162162">
    <property type="component" value="Unassembled WGS sequence"/>
</dbReference>
<sequence length="346" mass="40460">MEDDIRRQRPKSSVTEQDYHQRLATGQNAIRTLQGRLDNAVKKFCGILTENKILREDIDHLLKEIDLNLGKKYMADLIDQSTTAFVQREEWCSKLEALKKRAQNDFIAHSEEMREIQRQLDHDLTLREFLSVKGQRRILKDLEEKERRQKELEIQNLENQLRIYEETLEQIKKISEEEDIQRIASQFTKQEEENFALFNYVNELNHEIETFTATIADIQDKIEEQIELSQVRAQERQATLKSLENELEDAVKEADKEEENVRNAENVLNQVLTGIEALFCLLKCNRGPILDLLGENSAISLFNVKIYLGTIEKKVSAIINTVYFAEKAMMTKMKKMHKEDSVSTIQ</sequence>
<dbReference type="PANTHER" id="PTHR21694:SF18">
    <property type="entry name" value="COILED-COIL DOMAIN-CONTAINING PROTEIN 63"/>
    <property type="match status" value="1"/>
</dbReference>
<dbReference type="InterPro" id="IPR051876">
    <property type="entry name" value="ODA-DC/CCD"/>
</dbReference>
<dbReference type="InterPro" id="IPR049258">
    <property type="entry name" value="ODAD1_CC"/>
</dbReference>
<dbReference type="PANTHER" id="PTHR21694">
    <property type="entry name" value="COILED-COIL DOMAIN-CONTAINING PROTEIN 63"/>
    <property type="match status" value="1"/>
</dbReference>
<evidence type="ECO:0000313" key="5">
    <source>
        <dbReference type="Proteomes" id="UP001162162"/>
    </source>
</evidence>
<feature type="coiled-coil region" evidence="2">
    <location>
        <begin position="201"/>
        <end position="267"/>
    </location>
</feature>
<feature type="domain" description="ODAD1 central coiled coil region" evidence="3">
    <location>
        <begin position="27"/>
        <end position="295"/>
    </location>
</feature>
<proteinExistence type="predicted"/>
<evidence type="ECO:0000256" key="1">
    <source>
        <dbReference type="ARBA" id="ARBA00023054"/>
    </source>
</evidence>
<accession>A0AAV8Z465</accession>
<keyword evidence="5" id="KW-1185">Reference proteome</keyword>
<evidence type="ECO:0000259" key="3">
    <source>
        <dbReference type="Pfam" id="PF21773"/>
    </source>
</evidence>
<reference evidence="4" key="1">
    <citation type="journal article" date="2023" name="Insect Mol. Biol.">
        <title>Genome sequencing provides insights into the evolution of gene families encoding plant cell wall-degrading enzymes in longhorned beetles.</title>
        <authorList>
            <person name="Shin N.R."/>
            <person name="Okamura Y."/>
            <person name="Kirsch R."/>
            <person name="Pauchet Y."/>
        </authorList>
    </citation>
    <scope>NUCLEOTIDE SEQUENCE</scope>
    <source>
        <strain evidence="4">AMC_N1</strain>
    </source>
</reference>
<keyword evidence="1 2" id="KW-0175">Coiled coil</keyword>
<protein>
    <recommendedName>
        <fullName evidence="3">ODAD1 central coiled coil region domain-containing protein</fullName>
    </recommendedName>
</protein>
<gene>
    <name evidence="4" type="ORF">NQ318_001905</name>
</gene>
<evidence type="ECO:0000256" key="2">
    <source>
        <dbReference type="SAM" id="Coils"/>
    </source>
</evidence>
<feature type="coiled-coil region" evidence="2">
    <location>
        <begin position="99"/>
        <end position="177"/>
    </location>
</feature>
<name>A0AAV8Z465_9CUCU</name>
<dbReference type="EMBL" id="JAPWTK010000020">
    <property type="protein sequence ID" value="KAJ8957908.1"/>
    <property type="molecule type" value="Genomic_DNA"/>
</dbReference>
<evidence type="ECO:0000313" key="4">
    <source>
        <dbReference type="EMBL" id="KAJ8957908.1"/>
    </source>
</evidence>
<dbReference type="AlphaFoldDB" id="A0AAV8Z465"/>
<dbReference type="Pfam" id="PF21773">
    <property type="entry name" value="ODAD1_CC"/>
    <property type="match status" value="1"/>
</dbReference>
<organism evidence="4 5">
    <name type="scientific">Aromia moschata</name>
    <dbReference type="NCBI Taxonomy" id="1265417"/>
    <lineage>
        <taxon>Eukaryota</taxon>
        <taxon>Metazoa</taxon>
        <taxon>Ecdysozoa</taxon>
        <taxon>Arthropoda</taxon>
        <taxon>Hexapoda</taxon>
        <taxon>Insecta</taxon>
        <taxon>Pterygota</taxon>
        <taxon>Neoptera</taxon>
        <taxon>Endopterygota</taxon>
        <taxon>Coleoptera</taxon>
        <taxon>Polyphaga</taxon>
        <taxon>Cucujiformia</taxon>
        <taxon>Chrysomeloidea</taxon>
        <taxon>Cerambycidae</taxon>
        <taxon>Cerambycinae</taxon>
        <taxon>Callichromatini</taxon>
        <taxon>Aromia</taxon>
    </lineage>
</organism>
<comment type="caution">
    <text evidence="4">The sequence shown here is derived from an EMBL/GenBank/DDBJ whole genome shotgun (WGS) entry which is preliminary data.</text>
</comment>